<dbReference type="Proteomes" id="UP001168821">
    <property type="component" value="Unassembled WGS sequence"/>
</dbReference>
<accession>A0AA38IUV3</accession>
<comment type="caution">
    <text evidence="5">The sequence shown here is derived from an EMBL/GenBank/DDBJ whole genome shotgun (WGS) entry which is preliminary data.</text>
</comment>
<dbReference type="SUPFAM" id="SSF47616">
    <property type="entry name" value="GST C-terminal domain-like"/>
    <property type="match status" value="1"/>
</dbReference>
<evidence type="ECO:0000259" key="3">
    <source>
        <dbReference type="PROSITE" id="PS50404"/>
    </source>
</evidence>
<dbReference type="PRINTS" id="PR01625">
    <property type="entry name" value="GSTRNSFRASEO"/>
</dbReference>
<comment type="similarity">
    <text evidence="1">Belongs to the GST superfamily. Omega family.</text>
</comment>
<dbReference type="PANTHER" id="PTHR43968:SF6">
    <property type="entry name" value="GLUTATHIONE S-TRANSFERASE OMEGA"/>
    <property type="match status" value="1"/>
</dbReference>
<gene>
    <name evidence="5" type="ORF">Zmor_004764</name>
</gene>
<dbReference type="GO" id="GO:0006749">
    <property type="term" value="P:glutathione metabolic process"/>
    <property type="evidence" value="ECO:0007669"/>
    <property type="project" value="TreeGrafter"/>
</dbReference>
<protein>
    <recommendedName>
        <fullName evidence="7">Glutathione S-transferase omega-1</fullName>
    </recommendedName>
</protein>
<sequence>MTARRLCSRTKTLLINMSKLHLAAGSQQPPKVDGKLRLYSMEYCPYAQRPRLVLNAKNIPHDIVNINLLDKPDWYFKIHPEGIVPALDTGSEIVIESLVISDFLEEKYPKPALYPANPEAKKRDQELIEKIDPLLSVFFLCLWKKDLKTPEEWVEEFVPHLEVFESELGSRGTPFFGGSKPGMVDYMLWPWGERKDLIVVAFGKKLPCEKNKFTLLEKWYQAMLQDPPCKATHNDIEQHWKVVQQKIKSLESKL</sequence>
<evidence type="ECO:0000259" key="4">
    <source>
        <dbReference type="PROSITE" id="PS50405"/>
    </source>
</evidence>
<dbReference type="SFLD" id="SFLDG00358">
    <property type="entry name" value="Main_(cytGST)"/>
    <property type="match status" value="1"/>
</dbReference>
<dbReference type="GO" id="GO:0045174">
    <property type="term" value="F:glutathione dehydrogenase (ascorbate) activity"/>
    <property type="evidence" value="ECO:0007669"/>
    <property type="project" value="TreeGrafter"/>
</dbReference>
<dbReference type="FunFam" id="1.20.1050.10:FF:000009">
    <property type="entry name" value="Glutathione S-transferase omega-1"/>
    <property type="match status" value="1"/>
</dbReference>
<dbReference type="PROSITE" id="PS50404">
    <property type="entry name" value="GST_NTER"/>
    <property type="match status" value="1"/>
</dbReference>
<dbReference type="SFLD" id="SFLDS00019">
    <property type="entry name" value="Glutathione_Transferase_(cytos"/>
    <property type="match status" value="1"/>
</dbReference>
<dbReference type="Gene3D" id="3.40.30.10">
    <property type="entry name" value="Glutaredoxin"/>
    <property type="match status" value="1"/>
</dbReference>
<dbReference type="InterPro" id="IPR036282">
    <property type="entry name" value="Glutathione-S-Trfase_C_sf"/>
</dbReference>
<dbReference type="InterPro" id="IPR010987">
    <property type="entry name" value="Glutathione-S-Trfase_C-like"/>
</dbReference>
<feature type="domain" description="GST N-terminal" evidence="3">
    <location>
        <begin position="34"/>
        <end position="112"/>
    </location>
</feature>
<name>A0AA38IUV3_9CUCU</name>
<keyword evidence="2" id="KW-0560">Oxidoreductase</keyword>
<dbReference type="Gene3D" id="1.20.1050.10">
    <property type="match status" value="1"/>
</dbReference>
<dbReference type="GO" id="GO:0004364">
    <property type="term" value="F:glutathione transferase activity"/>
    <property type="evidence" value="ECO:0007669"/>
    <property type="project" value="InterPro"/>
</dbReference>
<evidence type="ECO:0000313" key="6">
    <source>
        <dbReference type="Proteomes" id="UP001168821"/>
    </source>
</evidence>
<dbReference type="InterPro" id="IPR005442">
    <property type="entry name" value="GST_omega"/>
</dbReference>
<dbReference type="PROSITE" id="PS50405">
    <property type="entry name" value="GST_CTER"/>
    <property type="match status" value="1"/>
</dbReference>
<dbReference type="PANTHER" id="PTHR43968">
    <property type="match status" value="1"/>
</dbReference>
<dbReference type="GO" id="GO:0005737">
    <property type="term" value="C:cytoplasm"/>
    <property type="evidence" value="ECO:0007669"/>
    <property type="project" value="InterPro"/>
</dbReference>
<evidence type="ECO:0000256" key="1">
    <source>
        <dbReference type="ARBA" id="ARBA00011067"/>
    </source>
</evidence>
<dbReference type="EMBL" id="JALNTZ010000002">
    <property type="protein sequence ID" value="KAJ3660312.1"/>
    <property type="molecule type" value="Genomic_DNA"/>
</dbReference>
<evidence type="ECO:0000313" key="5">
    <source>
        <dbReference type="EMBL" id="KAJ3660312.1"/>
    </source>
</evidence>
<dbReference type="Pfam" id="PF13417">
    <property type="entry name" value="GST_N_3"/>
    <property type="match status" value="1"/>
</dbReference>
<dbReference type="InterPro" id="IPR004045">
    <property type="entry name" value="Glutathione_S-Trfase_N"/>
</dbReference>
<dbReference type="InterPro" id="IPR036249">
    <property type="entry name" value="Thioredoxin-like_sf"/>
</dbReference>
<evidence type="ECO:0008006" key="7">
    <source>
        <dbReference type="Google" id="ProtNLM"/>
    </source>
</evidence>
<dbReference type="InterPro" id="IPR050983">
    <property type="entry name" value="GST_Omega/HSP26"/>
</dbReference>
<organism evidence="5 6">
    <name type="scientific">Zophobas morio</name>
    <dbReference type="NCBI Taxonomy" id="2755281"/>
    <lineage>
        <taxon>Eukaryota</taxon>
        <taxon>Metazoa</taxon>
        <taxon>Ecdysozoa</taxon>
        <taxon>Arthropoda</taxon>
        <taxon>Hexapoda</taxon>
        <taxon>Insecta</taxon>
        <taxon>Pterygota</taxon>
        <taxon>Neoptera</taxon>
        <taxon>Endopterygota</taxon>
        <taxon>Coleoptera</taxon>
        <taxon>Polyphaga</taxon>
        <taxon>Cucujiformia</taxon>
        <taxon>Tenebrionidae</taxon>
        <taxon>Zophobas</taxon>
    </lineage>
</organism>
<proteinExistence type="inferred from homology"/>
<keyword evidence="6" id="KW-1185">Reference proteome</keyword>
<dbReference type="Pfam" id="PF13410">
    <property type="entry name" value="GST_C_2"/>
    <property type="match status" value="1"/>
</dbReference>
<dbReference type="InterPro" id="IPR040079">
    <property type="entry name" value="Glutathione_S-Trfase"/>
</dbReference>
<reference evidence="5" key="1">
    <citation type="journal article" date="2023" name="G3 (Bethesda)">
        <title>Whole genome assemblies of Zophobas morio and Tenebrio molitor.</title>
        <authorList>
            <person name="Kaur S."/>
            <person name="Stinson S.A."/>
            <person name="diCenzo G.C."/>
        </authorList>
    </citation>
    <scope>NUCLEOTIDE SEQUENCE</scope>
    <source>
        <strain evidence="5">QUZm001</strain>
    </source>
</reference>
<dbReference type="SUPFAM" id="SSF52833">
    <property type="entry name" value="Thioredoxin-like"/>
    <property type="match status" value="1"/>
</dbReference>
<dbReference type="FunFam" id="3.40.30.10:FF:000123">
    <property type="entry name" value="Glutathione transferase o1"/>
    <property type="match status" value="1"/>
</dbReference>
<evidence type="ECO:0000256" key="2">
    <source>
        <dbReference type="ARBA" id="ARBA00023002"/>
    </source>
</evidence>
<feature type="domain" description="GST C-terminal" evidence="4">
    <location>
        <begin position="117"/>
        <end position="250"/>
    </location>
</feature>
<dbReference type="AlphaFoldDB" id="A0AA38IUV3"/>